<dbReference type="InterPro" id="IPR008271">
    <property type="entry name" value="Ser/Thr_kinase_AS"/>
</dbReference>
<dbReference type="SMART" id="SM00220">
    <property type="entry name" value="S_TKc"/>
    <property type="match status" value="1"/>
</dbReference>
<evidence type="ECO:0000256" key="3">
    <source>
        <dbReference type="ARBA" id="ARBA00022777"/>
    </source>
</evidence>
<dbReference type="Gene3D" id="1.10.510.10">
    <property type="entry name" value="Transferase(Phosphotransferase) domain 1"/>
    <property type="match status" value="1"/>
</dbReference>
<keyword evidence="1 7" id="KW-0808">Transferase</keyword>
<dbReference type="GO" id="GO:0004674">
    <property type="term" value="F:protein serine/threonine kinase activity"/>
    <property type="evidence" value="ECO:0007669"/>
    <property type="project" value="UniProtKB-EC"/>
</dbReference>
<keyword evidence="4" id="KW-0067">ATP-binding</keyword>
<evidence type="ECO:0000313" key="7">
    <source>
        <dbReference type="EMBL" id="TWT83295.1"/>
    </source>
</evidence>
<sequence length="1688" mass="187190">MPSGPKTQYQPGQEIVPGYTLVRPLGSGMAGSVWVARAAGGTNVALKVVPLEKLGGRKELSALRTLRNVRQPNLCPVHAFWTKDADGRLLADGETEAFNPETSSVFPTSTTPPPSGRSVSGTMAIDPGMPTLGAGQDERASKKPASGPKAEELIVVMGLGDCTLHDRLQQIRRDAGIPEDNIQIPCGLDAAETVRYLRASARAIDLLNQEHKIYHCDIKPQNILLVGGEAQVCDFGLAHKFEGDTRTTRQAFASPAYAAPEVLQGRTYSRSVDQYSLAITYFELRTGLLPFDITTEANITLAKCTGKLNLSHLTKSERKVLRRAMEIDPQRRYPSCGDFVDALALATGVDRRAGITPLRLAIASVVLATLVGGGLWSWRTFDRKSYDAFFGSDGTKMAAERLVEAEQSKAKYQWFEPGTPDNYLAALTPLRDAIKETQAAFPAAASDPALQQSIRQLTIDISEEFSKGILDQLYAGGLGDSNKYIQDDLKLLEQVYQDHPMPMLDPSSDEGAKLHAQVLAAKLQLAVQENEAADPTVTSAVRQLLEQQSNLIGSDAQQTLSAVSLALTHAEKEPEPGHYTETLTLTDIARAKDKIKQSGLDSLPQWCKDRWGPMEIAFLPELKQAYDTDNEKRLIIGRTWPAISVDADINKLKSAITDKHWDAARTIVSEFTEQHQDLRDDDVDRKIEVFSRMLDGIDHPSRIADTFVKLSRTLDQADSSERFFFKQPVKSFIADMTDRAMRGSGSIDEMVNLEFANIKTIHHEGQQLAKKLEIQPPASIDTLLLSSAVSAGTTPYADPEIQQAIRKESDSPTTPANAMLSAAIEIEMAAMDGNHFGGLKLSRLKQRLKEASSVATLPLPSHYFDYLDALIAWHDYDQSDAAQRWATLQSADDANTTARELGPARGEWIASMLLSYATELSGVDDDEILKQRFATKTDGIEQVEQAQWWLPKSPQVSQNVATAFEIQRLLVEVAEAVREGKTPATESTLARLQNLAHRLGDSIATGQTHRQDGQLYRAAMEVALANTNSQTADGKSADGLSSALRPCVAALDVGLGESEIYDRAWLDQILVPIMKIVRPLMTQPKTDSAYWEFPSTIDKNALIKFCEYFLKADGKIDMSQSDMSRQDWVDSLVMSAAVAANDESKSDQQQAELWLKTAEYAQQRHELSGEIWDQPKLAMLDGYLQQAKQHAPDNPEIAVRQAFLRYYLASLNSGSVSSIAELERAADELVPVIERLEESGSNQELLYDAYWRHANILIGAAFRGSSETREATLKEALRSAESACQMLEGANMAVSENAAFLSLGNSYEDLAFYVKSVSKDQRHSYYRKAIEAFQNAAGETKFGNPMKASFYLARCKYRYYLDGGPEELLENYDQVFGQFDASATPATQVEWLVWRSQFEQKQGRIGAASEDLEKAYEILNANESAIDNQVRNETIIAFAQLLNRDDGDRRRALTMLEQDLRDAEGLTYWKSLELQCQLLTGIALELGGAQRDEYFADLVDRVGRVPVERLEEIQQDAETACMLIARISLYVRNAGFPEKFGTPPRVDSTKTQQCLDPFTTKLKAAIGTDEKAIAYADFVAANAFALTDQSLGDRVKEYLRVLKNADPLDLNPELLHQMRLALLDQFHVLFFASQSRKREVPGILATSKQQIVGDDLLELRRQIGLLERNRDLRRLDEEDIAYVKQIYK</sequence>
<feature type="domain" description="Protein kinase" evidence="6">
    <location>
        <begin position="19"/>
        <end position="344"/>
    </location>
</feature>
<dbReference type="Pfam" id="PF00069">
    <property type="entry name" value="Pkinase"/>
    <property type="match status" value="1"/>
</dbReference>
<dbReference type="PANTHER" id="PTHR43289:SF34">
    <property type="entry name" value="SERINE_THREONINE-PROTEIN KINASE YBDM-RELATED"/>
    <property type="match status" value="1"/>
</dbReference>
<evidence type="ECO:0000259" key="6">
    <source>
        <dbReference type="PROSITE" id="PS50011"/>
    </source>
</evidence>
<organism evidence="7 8">
    <name type="scientific">Novipirellula herctigrandis</name>
    <dbReference type="NCBI Taxonomy" id="2527986"/>
    <lineage>
        <taxon>Bacteria</taxon>
        <taxon>Pseudomonadati</taxon>
        <taxon>Planctomycetota</taxon>
        <taxon>Planctomycetia</taxon>
        <taxon>Pirellulales</taxon>
        <taxon>Pirellulaceae</taxon>
        <taxon>Novipirellula</taxon>
    </lineage>
</organism>
<evidence type="ECO:0000256" key="1">
    <source>
        <dbReference type="ARBA" id="ARBA00022679"/>
    </source>
</evidence>
<protein>
    <submittedName>
        <fullName evidence="7">Serine/threonine-protein kinase PknJ</fullName>
        <ecNumber evidence="7">2.7.11.1</ecNumber>
    </submittedName>
</protein>
<dbReference type="PANTHER" id="PTHR43289">
    <property type="entry name" value="MITOGEN-ACTIVATED PROTEIN KINASE KINASE KINASE 20-RELATED"/>
    <property type="match status" value="1"/>
</dbReference>
<feature type="region of interest" description="Disordered" evidence="5">
    <location>
        <begin position="97"/>
        <end position="148"/>
    </location>
</feature>
<dbReference type="GO" id="GO:0005524">
    <property type="term" value="F:ATP binding"/>
    <property type="evidence" value="ECO:0007669"/>
    <property type="project" value="UniProtKB-KW"/>
</dbReference>
<name>A0A5C5Z7T0_9BACT</name>
<comment type="caution">
    <text evidence="7">The sequence shown here is derived from an EMBL/GenBank/DDBJ whole genome shotgun (WGS) entry which is preliminary data.</text>
</comment>
<proteinExistence type="predicted"/>
<dbReference type="OrthoDB" id="219474at2"/>
<keyword evidence="3 7" id="KW-0418">Kinase</keyword>
<evidence type="ECO:0000256" key="2">
    <source>
        <dbReference type="ARBA" id="ARBA00022741"/>
    </source>
</evidence>
<dbReference type="InterPro" id="IPR000719">
    <property type="entry name" value="Prot_kinase_dom"/>
</dbReference>
<dbReference type="Gene3D" id="3.30.200.20">
    <property type="entry name" value="Phosphorylase Kinase, domain 1"/>
    <property type="match status" value="1"/>
</dbReference>
<keyword evidence="8" id="KW-1185">Reference proteome</keyword>
<feature type="compositionally biased region" description="Low complexity" evidence="5">
    <location>
        <begin position="100"/>
        <end position="109"/>
    </location>
</feature>
<dbReference type="EMBL" id="SJPJ01000001">
    <property type="protein sequence ID" value="TWT83295.1"/>
    <property type="molecule type" value="Genomic_DNA"/>
</dbReference>
<keyword evidence="2" id="KW-0547">Nucleotide-binding</keyword>
<dbReference type="EC" id="2.7.11.1" evidence="7"/>
<dbReference type="PROSITE" id="PS50011">
    <property type="entry name" value="PROTEIN_KINASE_DOM"/>
    <property type="match status" value="1"/>
</dbReference>
<evidence type="ECO:0000256" key="4">
    <source>
        <dbReference type="ARBA" id="ARBA00022840"/>
    </source>
</evidence>
<dbReference type="SUPFAM" id="SSF56112">
    <property type="entry name" value="Protein kinase-like (PK-like)"/>
    <property type="match status" value="1"/>
</dbReference>
<dbReference type="PROSITE" id="PS00108">
    <property type="entry name" value="PROTEIN_KINASE_ST"/>
    <property type="match status" value="1"/>
</dbReference>
<evidence type="ECO:0000256" key="5">
    <source>
        <dbReference type="SAM" id="MobiDB-lite"/>
    </source>
</evidence>
<dbReference type="Proteomes" id="UP000315010">
    <property type="component" value="Unassembled WGS sequence"/>
</dbReference>
<accession>A0A5C5Z7T0</accession>
<reference evidence="7 8" key="1">
    <citation type="submission" date="2019-02" db="EMBL/GenBank/DDBJ databases">
        <title>Deep-cultivation of Planctomycetes and their phenomic and genomic characterization uncovers novel biology.</title>
        <authorList>
            <person name="Wiegand S."/>
            <person name="Jogler M."/>
            <person name="Boedeker C."/>
            <person name="Pinto D."/>
            <person name="Vollmers J."/>
            <person name="Rivas-Marin E."/>
            <person name="Kohn T."/>
            <person name="Peeters S.H."/>
            <person name="Heuer A."/>
            <person name="Rast P."/>
            <person name="Oberbeckmann S."/>
            <person name="Bunk B."/>
            <person name="Jeske O."/>
            <person name="Meyerdierks A."/>
            <person name="Storesund J.E."/>
            <person name="Kallscheuer N."/>
            <person name="Luecker S."/>
            <person name="Lage O.M."/>
            <person name="Pohl T."/>
            <person name="Merkel B.J."/>
            <person name="Hornburger P."/>
            <person name="Mueller R.-W."/>
            <person name="Bruemmer F."/>
            <person name="Labrenz M."/>
            <person name="Spormann A.M."/>
            <person name="Op Den Camp H."/>
            <person name="Overmann J."/>
            <person name="Amann R."/>
            <person name="Jetten M.S.M."/>
            <person name="Mascher T."/>
            <person name="Medema M.H."/>
            <person name="Devos D.P."/>
            <person name="Kaster A.-K."/>
            <person name="Ovreas L."/>
            <person name="Rohde M."/>
            <person name="Galperin M.Y."/>
            <person name="Jogler C."/>
        </authorList>
    </citation>
    <scope>NUCLEOTIDE SEQUENCE [LARGE SCALE GENOMIC DNA]</scope>
    <source>
        <strain evidence="7 8">CA13</strain>
    </source>
</reference>
<dbReference type="InterPro" id="IPR011009">
    <property type="entry name" value="Kinase-like_dom_sf"/>
</dbReference>
<gene>
    <name evidence="7" type="primary">pknJ_2</name>
    <name evidence="7" type="ORF">CA13_47600</name>
</gene>
<evidence type="ECO:0000313" key="8">
    <source>
        <dbReference type="Proteomes" id="UP000315010"/>
    </source>
</evidence>
<dbReference type="RefSeq" id="WP_146400358.1">
    <property type="nucleotide sequence ID" value="NZ_SJPJ01000001.1"/>
</dbReference>